<reference evidence="6 7" key="1">
    <citation type="submission" date="2015-07" db="EMBL/GenBank/DDBJ databases">
        <title>Genome sequence of Ornatilinea apprima DSM 23815.</title>
        <authorList>
            <person name="Hemp J."/>
            <person name="Ward L.M."/>
            <person name="Pace L.A."/>
            <person name="Fischer W.W."/>
        </authorList>
    </citation>
    <scope>NUCLEOTIDE SEQUENCE [LARGE SCALE GENOMIC DNA]</scope>
    <source>
        <strain evidence="6 7">P3M-1</strain>
    </source>
</reference>
<sequence>MSARGLTKKQTTSAEIVLERPMVTRHYKMVWDLDRCVGCQIGPAVCPKDAVKHIPAELEGGRMVKRAGVDIDAEACIFCGMCAVMCPTQAISMTINGEPEIPIIDYEAFPKLIESTVFERELFDFGLKDFVVNNCPTHVISYNAEADTMEVDDAHCIRCRQCEVASSGAFQVVQPWEGLVRLQRDKCVEGCLACADICPTRALHIDDDGELTLADYYCIKCGACMQICPVKPEVEKYTTTFEVKEIEVKRERERVMNAHDLPIWVERWRVKHSPVDSGAWRAALLDMADDKAGAVEIDRTRALRRRDLLKALAGGKAMLERAKH</sequence>
<keyword evidence="2" id="KW-0479">Metal-binding</keyword>
<keyword evidence="7" id="KW-1185">Reference proteome</keyword>
<feature type="domain" description="4Fe-4S ferredoxin-type" evidence="5">
    <location>
        <begin position="27"/>
        <end position="56"/>
    </location>
</feature>
<dbReference type="Proteomes" id="UP000050417">
    <property type="component" value="Unassembled WGS sequence"/>
</dbReference>
<evidence type="ECO:0000313" key="6">
    <source>
        <dbReference type="EMBL" id="KPL79115.1"/>
    </source>
</evidence>
<evidence type="ECO:0000259" key="5">
    <source>
        <dbReference type="PROSITE" id="PS51379"/>
    </source>
</evidence>
<keyword evidence="3" id="KW-0408">Iron</keyword>
<dbReference type="Pfam" id="PF00037">
    <property type="entry name" value="Fer4"/>
    <property type="match status" value="1"/>
</dbReference>
<dbReference type="GO" id="GO:0051539">
    <property type="term" value="F:4 iron, 4 sulfur cluster binding"/>
    <property type="evidence" value="ECO:0007669"/>
    <property type="project" value="UniProtKB-KW"/>
</dbReference>
<protein>
    <recommendedName>
        <fullName evidence="5">4Fe-4S ferredoxin-type domain-containing protein</fullName>
    </recommendedName>
</protein>
<proteinExistence type="predicted"/>
<dbReference type="InterPro" id="IPR017896">
    <property type="entry name" value="4Fe4S_Fe-S-bd"/>
</dbReference>
<dbReference type="AlphaFoldDB" id="A0A0P6Y2F7"/>
<dbReference type="Pfam" id="PF12838">
    <property type="entry name" value="Fer4_7"/>
    <property type="match status" value="1"/>
</dbReference>
<name>A0A0P6Y2F7_9CHLR</name>
<evidence type="ECO:0000313" key="7">
    <source>
        <dbReference type="Proteomes" id="UP000050417"/>
    </source>
</evidence>
<feature type="domain" description="4Fe-4S ferredoxin-type" evidence="5">
    <location>
        <begin position="178"/>
        <end position="208"/>
    </location>
</feature>
<accession>A0A0P6Y2F7</accession>
<evidence type="ECO:0000256" key="3">
    <source>
        <dbReference type="ARBA" id="ARBA00023004"/>
    </source>
</evidence>
<keyword evidence="1" id="KW-0004">4Fe-4S</keyword>
<feature type="domain" description="4Fe-4S ferredoxin-type" evidence="5">
    <location>
        <begin position="67"/>
        <end position="96"/>
    </location>
</feature>
<evidence type="ECO:0000256" key="1">
    <source>
        <dbReference type="ARBA" id="ARBA00022485"/>
    </source>
</evidence>
<dbReference type="InterPro" id="IPR017900">
    <property type="entry name" value="4Fe4S_Fe_S_CS"/>
</dbReference>
<dbReference type="RefSeq" id="WP_075061748.1">
    <property type="nucleotide sequence ID" value="NZ_LGCL01000015.1"/>
</dbReference>
<gene>
    <name evidence="6" type="ORF">ADN00_04440</name>
</gene>
<dbReference type="OrthoDB" id="9789936at2"/>
<evidence type="ECO:0000256" key="2">
    <source>
        <dbReference type="ARBA" id="ARBA00022723"/>
    </source>
</evidence>
<feature type="domain" description="4Fe-4S ferredoxin-type" evidence="5">
    <location>
        <begin position="209"/>
        <end position="237"/>
    </location>
</feature>
<dbReference type="PROSITE" id="PS00198">
    <property type="entry name" value="4FE4S_FER_1"/>
    <property type="match status" value="2"/>
</dbReference>
<dbReference type="PANTHER" id="PTHR43687:SF1">
    <property type="entry name" value="FERREDOXIN III"/>
    <property type="match status" value="1"/>
</dbReference>
<dbReference type="EMBL" id="LGCL01000015">
    <property type="protein sequence ID" value="KPL79115.1"/>
    <property type="molecule type" value="Genomic_DNA"/>
</dbReference>
<organism evidence="6 7">
    <name type="scientific">Ornatilinea apprima</name>
    <dbReference type="NCBI Taxonomy" id="1134406"/>
    <lineage>
        <taxon>Bacteria</taxon>
        <taxon>Bacillati</taxon>
        <taxon>Chloroflexota</taxon>
        <taxon>Anaerolineae</taxon>
        <taxon>Anaerolineales</taxon>
        <taxon>Anaerolineaceae</taxon>
        <taxon>Ornatilinea</taxon>
    </lineage>
</organism>
<dbReference type="GO" id="GO:0046872">
    <property type="term" value="F:metal ion binding"/>
    <property type="evidence" value="ECO:0007669"/>
    <property type="project" value="UniProtKB-KW"/>
</dbReference>
<dbReference type="STRING" id="1134406.ADN00_04440"/>
<keyword evidence="4" id="KW-0411">Iron-sulfur</keyword>
<dbReference type="InterPro" id="IPR050572">
    <property type="entry name" value="Fe-S_Ferredoxin"/>
</dbReference>
<dbReference type="PANTHER" id="PTHR43687">
    <property type="entry name" value="ADENYLYLSULFATE REDUCTASE, BETA SUBUNIT"/>
    <property type="match status" value="1"/>
</dbReference>
<evidence type="ECO:0000256" key="4">
    <source>
        <dbReference type="ARBA" id="ARBA00023014"/>
    </source>
</evidence>
<dbReference type="SUPFAM" id="SSF54862">
    <property type="entry name" value="4Fe-4S ferredoxins"/>
    <property type="match status" value="3"/>
</dbReference>
<dbReference type="Gene3D" id="3.30.70.20">
    <property type="match status" value="3"/>
</dbReference>
<dbReference type="PROSITE" id="PS51379">
    <property type="entry name" value="4FE4S_FER_2"/>
    <property type="match status" value="4"/>
</dbReference>
<comment type="caution">
    <text evidence="6">The sequence shown here is derived from an EMBL/GenBank/DDBJ whole genome shotgun (WGS) entry which is preliminary data.</text>
</comment>